<dbReference type="AlphaFoldDB" id="A0A8X6XRQ7"/>
<dbReference type="PANTHER" id="PTHR24559">
    <property type="entry name" value="TRANSPOSON TY3-I GAG-POL POLYPROTEIN"/>
    <property type="match status" value="1"/>
</dbReference>
<protein>
    <submittedName>
        <fullName evidence="2">Transposon Tf2-9 polyprotein</fullName>
    </submittedName>
</protein>
<name>A0A8X6XRQ7_9ARAC</name>
<reference evidence="2" key="1">
    <citation type="submission" date="2020-08" db="EMBL/GenBank/DDBJ databases">
        <title>Multicomponent nature underlies the extraordinary mechanical properties of spider dragline silk.</title>
        <authorList>
            <person name="Kono N."/>
            <person name="Nakamura H."/>
            <person name="Mori M."/>
            <person name="Yoshida Y."/>
            <person name="Ohtoshi R."/>
            <person name="Malay A.D."/>
            <person name="Moran D.A.P."/>
            <person name="Tomita M."/>
            <person name="Numata K."/>
            <person name="Arakawa K."/>
        </authorList>
    </citation>
    <scope>NUCLEOTIDE SEQUENCE</scope>
</reference>
<dbReference type="Gene3D" id="3.10.10.10">
    <property type="entry name" value="HIV Type 1 Reverse Transcriptase, subunit A, domain 1"/>
    <property type="match status" value="1"/>
</dbReference>
<gene>
    <name evidence="2" type="primary">Tf2-9_433</name>
    <name evidence="2" type="ORF">TNIN_399421</name>
</gene>
<sequence length="121" mass="14090">MEILDLPLPLIDDVLDRLQEVKVYTTLDLKSGFLHFDVNEDCRKFTSFIVPDGQFKFNKVPFGLSSSPSVFQRYICSIFRNLMNKGLIIIYMDDLIIPSEDEEEGFVIWAPFGDRIFDCQR</sequence>
<dbReference type="Proteomes" id="UP000886998">
    <property type="component" value="Unassembled WGS sequence"/>
</dbReference>
<dbReference type="InterPro" id="IPR000477">
    <property type="entry name" value="RT_dom"/>
</dbReference>
<dbReference type="CDD" id="cd01647">
    <property type="entry name" value="RT_LTR"/>
    <property type="match status" value="1"/>
</dbReference>
<dbReference type="Pfam" id="PF00078">
    <property type="entry name" value="RVT_1"/>
    <property type="match status" value="1"/>
</dbReference>
<dbReference type="InterPro" id="IPR043128">
    <property type="entry name" value="Rev_trsase/Diguanyl_cyclase"/>
</dbReference>
<dbReference type="PROSITE" id="PS50878">
    <property type="entry name" value="RT_POL"/>
    <property type="match status" value="1"/>
</dbReference>
<dbReference type="PANTHER" id="PTHR24559:SF444">
    <property type="entry name" value="REVERSE TRANSCRIPTASE DOMAIN-CONTAINING PROTEIN"/>
    <property type="match status" value="1"/>
</dbReference>
<dbReference type="SUPFAM" id="SSF56672">
    <property type="entry name" value="DNA/RNA polymerases"/>
    <property type="match status" value="1"/>
</dbReference>
<dbReference type="Gene3D" id="3.30.70.270">
    <property type="match status" value="1"/>
</dbReference>
<accession>A0A8X6XRQ7</accession>
<dbReference type="OrthoDB" id="1430630at2759"/>
<evidence type="ECO:0000259" key="1">
    <source>
        <dbReference type="PROSITE" id="PS50878"/>
    </source>
</evidence>
<dbReference type="EMBL" id="BMAV01011593">
    <property type="protein sequence ID" value="GFY57567.1"/>
    <property type="molecule type" value="Genomic_DNA"/>
</dbReference>
<keyword evidence="3" id="KW-1185">Reference proteome</keyword>
<comment type="caution">
    <text evidence="2">The sequence shown here is derived from an EMBL/GenBank/DDBJ whole genome shotgun (WGS) entry which is preliminary data.</text>
</comment>
<evidence type="ECO:0000313" key="2">
    <source>
        <dbReference type="EMBL" id="GFY57567.1"/>
    </source>
</evidence>
<feature type="domain" description="Reverse transcriptase" evidence="1">
    <location>
        <begin position="1"/>
        <end position="121"/>
    </location>
</feature>
<dbReference type="InterPro" id="IPR043502">
    <property type="entry name" value="DNA/RNA_pol_sf"/>
</dbReference>
<dbReference type="InterPro" id="IPR053134">
    <property type="entry name" value="RNA-dir_DNA_polymerase"/>
</dbReference>
<dbReference type="GO" id="GO:0071897">
    <property type="term" value="P:DNA biosynthetic process"/>
    <property type="evidence" value="ECO:0007669"/>
    <property type="project" value="UniProtKB-ARBA"/>
</dbReference>
<proteinExistence type="predicted"/>
<evidence type="ECO:0000313" key="3">
    <source>
        <dbReference type="Proteomes" id="UP000886998"/>
    </source>
</evidence>
<organism evidence="2 3">
    <name type="scientific">Trichonephila inaurata madagascariensis</name>
    <dbReference type="NCBI Taxonomy" id="2747483"/>
    <lineage>
        <taxon>Eukaryota</taxon>
        <taxon>Metazoa</taxon>
        <taxon>Ecdysozoa</taxon>
        <taxon>Arthropoda</taxon>
        <taxon>Chelicerata</taxon>
        <taxon>Arachnida</taxon>
        <taxon>Araneae</taxon>
        <taxon>Araneomorphae</taxon>
        <taxon>Entelegynae</taxon>
        <taxon>Araneoidea</taxon>
        <taxon>Nephilidae</taxon>
        <taxon>Trichonephila</taxon>
        <taxon>Trichonephila inaurata</taxon>
    </lineage>
</organism>